<comment type="similarity">
    <text evidence="1">Belongs to the universal ribosomal protein uS15 family.</text>
</comment>
<evidence type="ECO:0000313" key="4">
    <source>
        <dbReference type="EMBL" id="KAI9637060.1"/>
    </source>
</evidence>
<dbReference type="InterPro" id="IPR009068">
    <property type="entry name" value="uS15_NS1_RNA-bd_sf"/>
</dbReference>
<dbReference type="EMBL" id="JAKWFO010000005">
    <property type="protein sequence ID" value="KAI9637060.1"/>
    <property type="molecule type" value="Genomic_DNA"/>
</dbReference>
<dbReference type="HAMAP" id="MF_01343_B">
    <property type="entry name" value="Ribosomal_uS15_B"/>
    <property type="match status" value="1"/>
</dbReference>
<dbReference type="GO" id="GO:0006412">
    <property type="term" value="P:translation"/>
    <property type="evidence" value="ECO:0007669"/>
    <property type="project" value="InterPro"/>
</dbReference>
<dbReference type="AlphaFoldDB" id="A0AA38HAB1"/>
<gene>
    <name evidence="4" type="ORF">MKK02DRAFT_45769</name>
</gene>
<organism evidence="4 5">
    <name type="scientific">Dioszegia hungarica</name>
    <dbReference type="NCBI Taxonomy" id="4972"/>
    <lineage>
        <taxon>Eukaryota</taxon>
        <taxon>Fungi</taxon>
        <taxon>Dikarya</taxon>
        <taxon>Basidiomycota</taxon>
        <taxon>Agaricomycotina</taxon>
        <taxon>Tremellomycetes</taxon>
        <taxon>Tremellales</taxon>
        <taxon>Bulleribasidiaceae</taxon>
        <taxon>Dioszegia</taxon>
    </lineage>
</organism>
<dbReference type="Proteomes" id="UP001164286">
    <property type="component" value="Unassembled WGS sequence"/>
</dbReference>
<dbReference type="SMART" id="SM01387">
    <property type="entry name" value="Ribosomal_S15"/>
    <property type="match status" value="1"/>
</dbReference>
<keyword evidence="5" id="KW-1185">Reference proteome</keyword>
<evidence type="ECO:0000256" key="1">
    <source>
        <dbReference type="ARBA" id="ARBA00008434"/>
    </source>
</evidence>
<sequence>MNPLAPFASILRPSLHASTSRLLLPPLPLFSSQSFSTSPPALASRDRRMRAKVKRDRHVKAQSERAGAVSSENVDHILGYEPVPGEKTPWDGCRLQRVLLRPEAIYSAPPVEYAAGEAPQQYLPGLAIEDQQMLFGALPYTSTSLKARRVLQNNASLRQEEDDPHAALTAAEEDKVEQMQRMLDLRNASKRGIEVVNRQRVIEEFGGVREGKGVNTGSSEVQAALLTQKIRSVMEHIISNRKDNSNKRALRVLVHQRQQILKYFARKEPEKYDTLLGDLGLTRRGVEGEINLANILCTYLFPANILPHPSPFLMLLQT</sequence>
<dbReference type="NCBIfam" id="TIGR00952">
    <property type="entry name" value="S15_bact"/>
    <property type="match status" value="1"/>
</dbReference>
<dbReference type="PROSITE" id="PS00362">
    <property type="entry name" value="RIBOSOMAL_S15"/>
    <property type="match status" value="1"/>
</dbReference>
<dbReference type="InterPro" id="IPR000589">
    <property type="entry name" value="Ribosomal_uS15"/>
</dbReference>
<dbReference type="GO" id="GO:0005840">
    <property type="term" value="C:ribosome"/>
    <property type="evidence" value="ECO:0007669"/>
    <property type="project" value="UniProtKB-KW"/>
</dbReference>
<dbReference type="RefSeq" id="XP_052946837.1">
    <property type="nucleotide sequence ID" value="XM_053093603.1"/>
</dbReference>
<dbReference type="GO" id="GO:1990904">
    <property type="term" value="C:ribonucleoprotein complex"/>
    <property type="evidence" value="ECO:0007669"/>
    <property type="project" value="UniProtKB-KW"/>
</dbReference>
<proteinExistence type="inferred from homology"/>
<protein>
    <submittedName>
        <fullName evidence="4">Structural constituent of ribosome</fullName>
    </submittedName>
</protein>
<keyword evidence="2" id="KW-0689">Ribosomal protein</keyword>
<evidence type="ECO:0000313" key="5">
    <source>
        <dbReference type="Proteomes" id="UP001164286"/>
    </source>
</evidence>
<dbReference type="GO" id="GO:0003735">
    <property type="term" value="F:structural constituent of ribosome"/>
    <property type="evidence" value="ECO:0007669"/>
    <property type="project" value="InterPro"/>
</dbReference>
<dbReference type="InterPro" id="IPR005290">
    <property type="entry name" value="Ribosomal_uS15_bac-type"/>
</dbReference>
<evidence type="ECO:0000256" key="3">
    <source>
        <dbReference type="ARBA" id="ARBA00023274"/>
    </source>
</evidence>
<dbReference type="PANTHER" id="PTHR23321">
    <property type="entry name" value="RIBOSOMAL PROTEIN S15, BACTERIAL AND ORGANELLAR"/>
    <property type="match status" value="1"/>
</dbReference>
<accession>A0AA38HAB1</accession>
<comment type="caution">
    <text evidence="4">The sequence shown here is derived from an EMBL/GenBank/DDBJ whole genome shotgun (WGS) entry which is preliminary data.</text>
</comment>
<evidence type="ECO:0000256" key="2">
    <source>
        <dbReference type="ARBA" id="ARBA00022980"/>
    </source>
</evidence>
<reference evidence="4" key="1">
    <citation type="journal article" date="2022" name="G3 (Bethesda)">
        <title>High quality genome of the basidiomycete yeast Dioszegia hungarica PDD-24b-2 isolated from cloud water.</title>
        <authorList>
            <person name="Jarrige D."/>
            <person name="Haridas S."/>
            <person name="Bleykasten-Grosshans C."/>
            <person name="Joly M."/>
            <person name="Nadalig T."/>
            <person name="Sancelme M."/>
            <person name="Vuilleumier S."/>
            <person name="Grigoriev I.V."/>
            <person name="Amato P."/>
            <person name="Bringel F."/>
        </authorList>
    </citation>
    <scope>NUCLEOTIDE SEQUENCE</scope>
    <source>
        <strain evidence="4">PDD-24b-2</strain>
    </source>
</reference>
<dbReference type="Pfam" id="PF00312">
    <property type="entry name" value="Ribosomal_S15"/>
    <property type="match status" value="1"/>
</dbReference>
<dbReference type="GO" id="GO:0005737">
    <property type="term" value="C:cytoplasm"/>
    <property type="evidence" value="ECO:0007669"/>
    <property type="project" value="UniProtKB-ARBA"/>
</dbReference>
<dbReference type="CDD" id="cd00353">
    <property type="entry name" value="Ribosomal_S15p_S13e"/>
    <property type="match status" value="1"/>
</dbReference>
<dbReference type="Gene3D" id="1.10.287.10">
    <property type="entry name" value="S15/NS1, RNA-binding"/>
    <property type="match status" value="1"/>
</dbReference>
<dbReference type="PANTHER" id="PTHR23321:SF26">
    <property type="entry name" value="SMALL RIBOSOMAL SUBUNIT PROTEIN US15M"/>
    <property type="match status" value="1"/>
</dbReference>
<keyword evidence="3" id="KW-0687">Ribonucleoprotein</keyword>
<name>A0AA38HAB1_9TREE</name>
<dbReference type="GeneID" id="77732808"/>
<dbReference type="SUPFAM" id="SSF47060">
    <property type="entry name" value="S15/NS1 RNA-binding domain"/>
    <property type="match status" value="1"/>
</dbReference>